<dbReference type="SUPFAM" id="SSF52540">
    <property type="entry name" value="P-loop containing nucleoside triphosphate hydrolases"/>
    <property type="match status" value="1"/>
</dbReference>
<organism evidence="1 2">
    <name type="scientific">Glossina pallidipes</name>
    <name type="common">Tsetse fly</name>
    <dbReference type="NCBI Taxonomy" id="7398"/>
    <lineage>
        <taxon>Eukaryota</taxon>
        <taxon>Metazoa</taxon>
        <taxon>Ecdysozoa</taxon>
        <taxon>Arthropoda</taxon>
        <taxon>Hexapoda</taxon>
        <taxon>Insecta</taxon>
        <taxon>Pterygota</taxon>
        <taxon>Neoptera</taxon>
        <taxon>Endopterygota</taxon>
        <taxon>Diptera</taxon>
        <taxon>Brachycera</taxon>
        <taxon>Muscomorpha</taxon>
        <taxon>Hippoboscoidea</taxon>
        <taxon>Glossinidae</taxon>
        <taxon>Glossina</taxon>
    </lineage>
</organism>
<dbReference type="InterPro" id="IPR027417">
    <property type="entry name" value="P-loop_NTPase"/>
</dbReference>
<dbReference type="PROSITE" id="PS50096">
    <property type="entry name" value="IQ"/>
    <property type="match status" value="2"/>
</dbReference>
<dbReference type="STRING" id="7398.A0A1B0A8D1"/>
<reference evidence="2" key="1">
    <citation type="submission" date="2014-03" db="EMBL/GenBank/DDBJ databases">
        <authorList>
            <person name="Aksoy S."/>
            <person name="Warren W."/>
            <person name="Wilson R.K."/>
        </authorList>
    </citation>
    <scope>NUCLEOTIDE SEQUENCE [LARGE SCALE GENOMIC DNA]</scope>
    <source>
        <strain evidence="2">IAEA</strain>
    </source>
</reference>
<keyword evidence="2" id="KW-1185">Reference proteome</keyword>
<evidence type="ECO:0000313" key="2">
    <source>
        <dbReference type="Proteomes" id="UP000092445"/>
    </source>
</evidence>
<protein>
    <submittedName>
        <fullName evidence="1">Uncharacterized protein</fullName>
    </submittedName>
</protein>
<evidence type="ECO:0000313" key="1">
    <source>
        <dbReference type="EnsemblMetazoa" id="GPAI037518-PA"/>
    </source>
</evidence>
<reference evidence="1" key="2">
    <citation type="submission" date="2020-05" db="UniProtKB">
        <authorList>
            <consortium name="EnsemblMetazoa"/>
        </authorList>
    </citation>
    <scope>IDENTIFICATION</scope>
    <source>
        <strain evidence="1">IAEA</strain>
    </source>
</reference>
<accession>A0A1B0A8D1</accession>
<dbReference type="InterPro" id="IPR000048">
    <property type="entry name" value="IQ_motif_EF-hand-BS"/>
</dbReference>
<dbReference type="SMART" id="SM00015">
    <property type="entry name" value="IQ"/>
    <property type="match status" value="3"/>
</dbReference>
<dbReference type="Proteomes" id="UP000092445">
    <property type="component" value="Unassembled WGS sequence"/>
</dbReference>
<proteinExistence type="predicted"/>
<name>A0A1B0A8D1_GLOPL</name>
<dbReference type="VEuPathDB" id="VectorBase:GPAI037518"/>
<dbReference type="EnsemblMetazoa" id="GPAI037518-RA">
    <property type="protein sequence ID" value="GPAI037518-PA"/>
    <property type="gene ID" value="GPAI037518"/>
</dbReference>
<sequence length="416" mass="48575">MSGNASIFSAITILYGKDAPGQRAADTTRAWGVFKTSVEENFVSAKISVENDHLKKKKRHGECVEHDNDECSGSEMMTGTETLVRDYLEFKAARSIQRFVRGWLLRNRLAKRICAAIVIQAEWRRFYCQRLYFRKLEDLLQQRIEEYYFRAAQKIQALFRGWWSREHIHDHVRLKRLEYSAGEDLLHCVAFKLHHLIRTKVIPGVYSLKNTRQAKHDCLKREKKLTLSKVEQLLASMAFKQCNDRARQVNRGRSIRAQYDKVLFADSFRATQIPFAGPNVCTFCESKCVALYSERDADRKMAKILNMYEEACRRESKTLKLRIKKSKATISRHICLPPPTTFCGDLVRSMKKWKIIKEEHLTVDRSIFETPHNVENFLKEVQSEWNNLHGTCYCGDVFVEELEKRKKLPGSSFSQF</sequence>
<dbReference type="AlphaFoldDB" id="A0A1B0A8D1"/>
<dbReference type="Pfam" id="PF00612">
    <property type="entry name" value="IQ"/>
    <property type="match status" value="2"/>
</dbReference>
<dbReference type="Gene3D" id="1.20.5.190">
    <property type="match status" value="1"/>
</dbReference>